<reference evidence="3 4" key="2">
    <citation type="submission" date="2018-11" db="EMBL/GenBank/DDBJ databases">
        <authorList>
            <consortium name="Pathogen Informatics"/>
        </authorList>
    </citation>
    <scope>NUCLEOTIDE SEQUENCE [LARGE SCALE GENOMIC DNA]</scope>
</reference>
<evidence type="ECO:0000313" key="5">
    <source>
        <dbReference type="WBParaSite" id="TCNE_0001367101-mRNA-1"/>
    </source>
</evidence>
<protein>
    <submittedName>
        <fullName evidence="5">EB domain-containing protein</fullName>
    </submittedName>
</protein>
<feature type="compositionally biased region" description="Basic and acidic residues" evidence="1">
    <location>
        <begin position="537"/>
        <end position="554"/>
    </location>
</feature>
<dbReference type="EMBL" id="UYWY01021839">
    <property type="protein sequence ID" value="VDM44992.1"/>
    <property type="molecule type" value="Genomic_DNA"/>
</dbReference>
<feature type="compositionally biased region" description="Basic and acidic residues" evidence="1">
    <location>
        <begin position="358"/>
        <end position="369"/>
    </location>
</feature>
<keyword evidence="2" id="KW-0812">Transmembrane</keyword>
<feature type="region of interest" description="Disordered" evidence="1">
    <location>
        <begin position="114"/>
        <end position="399"/>
    </location>
</feature>
<evidence type="ECO:0000256" key="1">
    <source>
        <dbReference type="SAM" id="MobiDB-lite"/>
    </source>
</evidence>
<dbReference type="WBParaSite" id="TCNE_0001367101-mRNA-1">
    <property type="protein sequence ID" value="TCNE_0001367101-mRNA-1"/>
    <property type="gene ID" value="TCNE_0001367101"/>
</dbReference>
<name>A0A183UYV1_TOXCA</name>
<feature type="compositionally biased region" description="Low complexity" evidence="1">
    <location>
        <begin position="469"/>
        <end position="479"/>
    </location>
</feature>
<feature type="region of interest" description="Disordered" evidence="1">
    <location>
        <begin position="448"/>
        <end position="479"/>
    </location>
</feature>
<keyword evidence="4" id="KW-1185">Reference proteome</keyword>
<accession>A0A183UYV1</accession>
<evidence type="ECO:0000313" key="4">
    <source>
        <dbReference type="Proteomes" id="UP000050794"/>
    </source>
</evidence>
<feature type="region of interest" description="Disordered" evidence="1">
    <location>
        <begin position="495"/>
        <end position="560"/>
    </location>
</feature>
<feature type="region of interest" description="Disordered" evidence="1">
    <location>
        <begin position="621"/>
        <end position="655"/>
    </location>
</feature>
<keyword evidence="2" id="KW-1133">Transmembrane helix</keyword>
<sequence length="859" mass="95681">MKLAFNDEPVICVGQLGHSCETRLCFDSVDVEKGTIDSGCASKNMCVEPGCDMIGSKFICCCEHSVCNGKSEGLIRSRLRMWKSGHYVSRSAFTSSQKTSAEDMERLRLKNVRNVALPPHNENQSLTQNNSQEDAQETTTVSEQLTTVNQEHAEITDANEHIDRENTMTTAEGSTAASTNEPSDSGVEDAENTAEPSTTPFGTRSADHHTSSTLTEISEELSTFSDGGGSTPSSTTEAEAPQEDELTSSSELNDQHFSVTTAQPEGIDVTQSHSVSTERPISSSEQESVEENTLSPAEDGLVDNWKSLAEHEEEGEEEQWATTFEKETEYLITPAEGKESWHPTTETEIEENGSYTTRDQEDSAERVQTEDDSVEHTTTAEQREVSTTAEAHRTSPSSVELLREKEIEFLKESDIDEDELDEVGFTTETALTSSATRKIIIDEMSGMKDDISYEEEGEMSVTEEEERMMSTTESTTSERTTISITHYDAKIVTIPAHPDSSDSEEMPHEGFSSEQTTPSTLSEPATTEEMSEEMFTEEQRHEEIVDDNTKHSAEFDPDEEVEQFVKDSMELTYTQHPKHISEHVDQTTINSMELTYTQNPKHISEHVDQTTINQHTVESTVNEGYTRSETDEPESAENISKEHKESAGSDDEIDGNYVGELRKSSASTAATVHPTEPALLDEHISTLDRNSFAALPPHIHEEEAKIEMLDEDEPEATTMKTIAETIAVREELFTTEGVQSTRGQPSRAHTTIRVPYHRTTPSPLERRTIEKEEISTKKYSRKTKRIYEEEKPRGALLPWWLFVIGGLLTASIIAGITYKLITHRRKPGRRTATTTATGQEMIPLKKSDEEKGLHADTEA</sequence>
<proteinExistence type="predicted"/>
<feature type="compositionally biased region" description="Polar residues" evidence="1">
    <location>
        <begin position="247"/>
        <end position="295"/>
    </location>
</feature>
<feature type="transmembrane region" description="Helical" evidence="2">
    <location>
        <begin position="799"/>
        <end position="821"/>
    </location>
</feature>
<feature type="compositionally biased region" description="Acidic residues" evidence="1">
    <location>
        <begin position="452"/>
        <end position="466"/>
    </location>
</feature>
<gene>
    <name evidence="3" type="ORF">TCNE_LOCUS13671</name>
</gene>
<feature type="compositionally biased region" description="Low complexity" evidence="1">
    <location>
        <begin position="211"/>
        <end position="236"/>
    </location>
</feature>
<feature type="compositionally biased region" description="Polar residues" evidence="1">
    <location>
        <begin position="121"/>
        <end position="150"/>
    </location>
</feature>
<feature type="compositionally biased region" description="Basic and acidic residues" evidence="1">
    <location>
        <begin position="151"/>
        <end position="166"/>
    </location>
</feature>
<feature type="compositionally biased region" description="Polar residues" evidence="1">
    <location>
        <begin position="512"/>
        <end position="525"/>
    </location>
</feature>
<dbReference type="AlphaFoldDB" id="A0A183UYV1"/>
<evidence type="ECO:0000313" key="3">
    <source>
        <dbReference type="EMBL" id="VDM44992.1"/>
    </source>
</evidence>
<evidence type="ECO:0000256" key="2">
    <source>
        <dbReference type="SAM" id="Phobius"/>
    </source>
</evidence>
<feature type="compositionally biased region" description="Polar residues" evidence="1">
    <location>
        <begin position="376"/>
        <end position="398"/>
    </location>
</feature>
<reference evidence="5" key="1">
    <citation type="submission" date="2016-06" db="UniProtKB">
        <authorList>
            <consortium name="WormBaseParasite"/>
        </authorList>
    </citation>
    <scope>IDENTIFICATION</scope>
</reference>
<feature type="compositionally biased region" description="Polar residues" evidence="1">
    <location>
        <begin position="167"/>
        <end position="183"/>
    </location>
</feature>
<organism evidence="4 5">
    <name type="scientific">Toxocara canis</name>
    <name type="common">Canine roundworm</name>
    <dbReference type="NCBI Taxonomy" id="6265"/>
    <lineage>
        <taxon>Eukaryota</taxon>
        <taxon>Metazoa</taxon>
        <taxon>Ecdysozoa</taxon>
        <taxon>Nematoda</taxon>
        <taxon>Chromadorea</taxon>
        <taxon>Rhabditida</taxon>
        <taxon>Spirurina</taxon>
        <taxon>Ascaridomorpha</taxon>
        <taxon>Ascaridoidea</taxon>
        <taxon>Toxocaridae</taxon>
        <taxon>Toxocara</taxon>
    </lineage>
</organism>
<dbReference type="Proteomes" id="UP000050794">
    <property type="component" value="Unassembled WGS sequence"/>
</dbReference>
<feature type="region of interest" description="Disordered" evidence="1">
    <location>
        <begin position="826"/>
        <end position="859"/>
    </location>
</feature>
<feature type="compositionally biased region" description="Basic and acidic residues" evidence="1">
    <location>
        <begin position="843"/>
        <end position="859"/>
    </location>
</feature>
<keyword evidence="2" id="KW-0472">Membrane</keyword>